<keyword evidence="2" id="KW-0732">Signal</keyword>
<proteinExistence type="predicted"/>
<feature type="compositionally biased region" description="Acidic residues" evidence="1">
    <location>
        <begin position="401"/>
        <end position="410"/>
    </location>
</feature>
<dbReference type="InterPro" id="IPR021655">
    <property type="entry name" value="Put_metal-bd"/>
</dbReference>
<dbReference type="Proteomes" id="UP000434044">
    <property type="component" value="Unassembled WGS sequence"/>
</dbReference>
<feature type="region of interest" description="Disordered" evidence="1">
    <location>
        <begin position="392"/>
        <end position="431"/>
    </location>
</feature>
<keyword evidence="5" id="KW-1185">Reference proteome</keyword>
<dbReference type="Pfam" id="PF11617">
    <property type="entry name" value="Cu-binding_MopE"/>
    <property type="match status" value="2"/>
</dbReference>
<dbReference type="InterPro" id="IPR000601">
    <property type="entry name" value="PKD_dom"/>
</dbReference>
<gene>
    <name evidence="4" type="ORF">GJ668_14335</name>
</gene>
<organism evidence="4 5">
    <name type="scientific">Allochromatium palmeri</name>
    <dbReference type="NCBI Taxonomy" id="231048"/>
    <lineage>
        <taxon>Bacteria</taxon>
        <taxon>Pseudomonadati</taxon>
        <taxon>Pseudomonadota</taxon>
        <taxon>Gammaproteobacteria</taxon>
        <taxon>Chromatiales</taxon>
        <taxon>Chromatiaceae</taxon>
        <taxon>Allochromatium</taxon>
    </lineage>
</organism>
<feature type="signal peptide" evidence="2">
    <location>
        <begin position="1"/>
        <end position="33"/>
    </location>
</feature>
<sequence>MPHLKMPHSIKKPSWAVLMVLLSVCSGSGPAVARSANNYGPAVDTYCQNLDGSTPFATQGCLLCHVNSSYSTPKGSTWDWYGSGNFSPFCTGPVANRVPNGTITNPASNQQIAVGGTLIFQGTGSDPDGDSPLTYSWNFGVSTATGAGPHVVSYPNAGIYTTTLTVSDGALSDPTPATRTISVQAACAGADADGDGYYASGVNCGPLDCNDSDPAVNPGVVEICGDGIDNNCDGLDASCSAACLDNDGDGYSPDGGICGPEDCDDTDSSINPGAIEICDDRVDNDCDWAMDESDEECNGRDCFGENFPVSDLGLLISRDPSHDPAEPLDGLTVSGDIYVFIPDVSGTMGVRYYLDESLYRSLSRAPWDLVDGGQPFDTRALDNGWHSIRVEVDLSGQRTGDDDDDDDRDDDSDRSYSREQDDDGERSARTQTTNASFLVENLAQNQAPSCAIDAPADNRTISEGEALDFAGTGADPDGNLPLTYAWSFDGAASASGAEDPGAVTFNQAGSYQVSFVVTDSAGLPCPEPATRWIRVEEQSGEDDFTAHAISTRYIEEGHEDDWKRRSDFCRTCHGDDLRGTAASTTFAARVWPSKDRQPDGSKLKHYAKGDIVGCLECHRAPEDDDDDDRDDDDQPSTCPHESTLNLNSQTVDVSRDFRACDTIAAGSRFIITSTGQVVFEAGTRIYLQPGFQVQAGGRFTARINP</sequence>
<dbReference type="EMBL" id="WNKT01000035">
    <property type="protein sequence ID" value="MTW22257.1"/>
    <property type="molecule type" value="Genomic_DNA"/>
</dbReference>
<feature type="region of interest" description="Disordered" evidence="1">
    <location>
        <begin position="622"/>
        <end position="644"/>
    </location>
</feature>
<dbReference type="SUPFAM" id="SSF49299">
    <property type="entry name" value="PKD domain"/>
    <property type="match status" value="2"/>
</dbReference>
<accession>A0A6N8EID2</accession>
<feature type="domain" description="PKD" evidence="3">
    <location>
        <begin position="481"/>
        <end position="522"/>
    </location>
</feature>
<evidence type="ECO:0000313" key="5">
    <source>
        <dbReference type="Proteomes" id="UP000434044"/>
    </source>
</evidence>
<evidence type="ECO:0000313" key="4">
    <source>
        <dbReference type="EMBL" id="MTW22257.1"/>
    </source>
</evidence>
<dbReference type="SMART" id="SM00089">
    <property type="entry name" value="PKD"/>
    <property type="match status" value="2"/>
</dbReference>
<dbReference type="RefSeq" id="WP_155450826.1">
    <property type="nucleotide sequence ID" value="NZ_WNKT01000035.1"/>
</dbReference>
<dbReference type="AlphaFoldDB" id="A0A6N8EID2"/>
<dbReference type="NCBIfam" id="NF045639">
    <property type="entry name" value="GCX_COOH"/>
    <property type="match status" value="1"/>
</dbReference>
<evidence type="ECO:0000256" key="2">
    <source>
        <dbReference type="SAM" id="SignalP"/>
    </source>
</evidence>
<dbReference type="Pfam" id="PF18911">
    <property type="entry name" value="PKD_4"/>
    <property type="match status" value="2"/>
</dbReference>
<dbReference type="PROSITE" id="PS50093">
    <property type="entry name" value="PKD"/>
    <property type="match status" value="2"/>
</dbReference>
<name>A0A6N8EID2_9GAMM</name>
<dbReference type="CDD" id="cd00146">
    <property type="entry name" value="PKD"/>
    <property type="match status" value="2"/>
</dbReference>
<dbReference type="InterPro" id="IPR022409">
    <property type="entry name" value="PKD/Chitinase_dom"/>
</dbReference>
<reference evidence="4 5" key="1">
    <citation type="submission" date="2019-11" db="EMBL/GenBank/DDBJ databases">
        <title>Whole-genome sequence of the anaerobic purple sulfur bacterium Allochromatium palmeri DSM 15591.</title>
        <authorList>
            <person name="Kyndt J.A."/>
            <person name="Meyer T.E."/>
        </authorList>
    </citation>
    <scope>NUCLEOTIDE SEQUENCE [LARGE SCALE GENOMIC DNA]</scope>
    <source>
        <strain evidence="4 5">DSM 15591</strain>
    </source>
</reference>
<dbReference type="InterPro" id="IPR035986">
    <property type="entry name" value="PKD_dom_sf"/>
</dbReference>
<dbReference type="InterPro" id="IPR013783">
    <property type="entry name" value="Ig-like_fold"/>
</dbReference>
<evidence type="ECO:0000256" key="1">
    <source>
        <dbReference type="SAM" id="MobiDB-lite"/>
    </source>
</evidence>
<feature type="domain" description="PKD" evidence="3">
    <location>
        <begin position="131"/>
        <end position="170"/>
    </location>
</feature>
<feature type="chain" id="PRO_5026681239" evidence="2">
    <location>
        <begin position="34"/>
        <end position="705"/>
    </location>
</feature>
<comment type="caution">
    <text evidence="4">The sequence shown here is derived from an EMBL/GenBank/DDBJ whole genome shotgun (WGS) entry which is preliminary data.</text>
</comment>
<feature type="compositionally biased region" description="Acidic residues" evidence="1">
    <location>
        <begin position="622"/>
        <end position="634"/>
    </location>
</feature>
<feature type="compositionally biased region" description="Polar residues" evidence="1">
    <location>
        <begin position="635"/>
        <end position="644"/>
    </location>
</feature>
<dbReference type="InterPro" id="IPR055015">
    <property type="entry name" value="GCX_COOH"/>
</dbReference>
<dbReference type="OrthoDB" id="9804511at2"/>
<dbReference type="Gene3D" id="2.60.40.10">
    <property type="entry name" value="Immunoglobulins"/>
    <property type="match status" value="2"/>
</dbReference>
<protein>
    <submittedName>
        <fullName evidence="4">PKD domain-containing protein</fullName>
    </submittedName>
</protein>
<evidence type="ECO:0000259" key="3">
    <source>
        <dbReference type="PROSITE" id="PS50093"/>
    </source>
</evidence>